<feature type="domain" description="Enoyl reductase (ER)" evidence="2">
    <location>
        <begin position="4"/>
        <end position="173"/>
    </location>
</feature>
<name>A0ABX3GLW2_9BACL</name>
<dbReference type="EMBL" id="MPVP01000163">
    <property type="protein sequence ID" value="OMD24894.1"/>
    <property type="molecule type" value="Genomic_DNA"/>
</dbReference>
<evidence type="ECO:0000313" key="3">
    <source>
        <dbReference type="EMBL" id="OMD24894.1"/>
    </source>
</evidence>
<dbReference type="Gene3D" id="3.90.180.10">
    <property type="entry name" value="Medium-chain alcohol dehydrogenases, catalytic domain"/>
    <property type="match status" value="1"/>
</dbReference>
<proteinExistence type="predicted"/>
<dbReference type="InterPro" id="IPR013154">
    <property type="entry name" value="ADH-like_N"/>
</dbReference>
<dbReference type="PROSITE" id="PS01162">
    <property type="entry name" value="QOR_ZETA_CRYSTAL"/>
    <property type="match status" value="1"/>
</dbReference>
<evidence type="ECO:0000256" key="1">
    <source>
        <dbReference type="ARBA" id="ARBA00023002"/>
    </source>
</evidence>
<dbReference type="Pfam" id="PF00107">
    <property type="entry name" value="ADH_zinc_N"/>
    <property type="match status" value="1"/>
</dbReference>
<gene>
    <name evidence="3" type="ORF">BSO21_21540</name>
</gene>
<protein>
    <recommendedName>
        <fullName evidence="2">Enoyl reductase (ER) domain-containing protein</fullName>
    </recommendedName>
</protein>
<dbReference type="InterPro" id="IPR011032">
    <property type="entry name" value="GroES-like_sf"/>
</dbReference>
<dbReference type="InterPro" id="IPR036291">
    <property type="entry name" value="NAD(P)-bd_dom_sf"/>
</dbReference>
<reference evidence="3 4" key="1">
    <citation type="submission" date="2016-11" db="EMBL/GenBank/DDBJ databases">
        <title>Paenibacillus species isolates.</title>
        <authorList>
            <person name="Beno S.M."/>
        </authorList>
    </citation>
    <scope>NUCLEOTIDE SEQUENCE [LARGE SCALE GENOMIC DNA]</scope>
    <source>
        <strain evidence="3 4">FSL H7-0433</strain>
    </source>
</reference>
<dbReference type="InterPro" id="IPR050700">
    <property type="entry name" value="YIM1/Zinc_Alcohol_DH_Fams"/>
</dbReference>
<organism evidence="3 4">
    <name type="scientific">Paenibacillus odorifer</name>
    <dbReference type="NCBI Taxonomy" id="189426"/>
    <lineage>
        <taxon>Bacteria</taxon>
        <taxon>Bacillati</taxon>
        <taxon>Bacillota</taxon>
        <taxon>Bacilli</taxon>
        <taxon>Bacillales</taxon>
        <taxon>Paenibacillaceae</taxon>
        <taxon>Paenibacillus</taxon>
    </lineage>
</organism>
<dbReference type="SUPFAM" id="SSF51735">
    <property type="entry name" value="NAD(P)-binding Rossmann-fold domains"/>
    <property type="match status" value="1"/>
</dbReference>
<dbReference type="PANTHER" id="PTHR11695:SF294">
    <property type="entry name" value="RETICULON-4-INTERACTING PROTEIN 1, MITOCHONDRIAL"/>
    <property type="match status" value="1"/>
</dbReference>
<dbReference type="Pfam" id="PF08240">
    <property type="entry name" value="ADH_N"/>
    <property type="match status" value="1"/>
</dbReference>
<keyword evidence="4" id="KW-1185">Reference proteome</keyword>
<dbReference type="Proteomes" id="UP000187158">
    <property type="component" value="Unassembled WGS sequence"/>
</dbReference>
<dbReference type="PANTHER" id="PTHR11695">
    <property type="entry name" value="ALCOHOL DEHYDROGENASE RELATED"/>
    <property type="match status" value="1"/>
</dbReference>
<dbReference type="InterPro" id="IPR020843">
    <property type="entry name" value="ER"/>
</dbReference>
<dbReference type="RefSeq" id="WP_076219681.1">
    <property type="nucleotide sequence ID" value="NZ_MPVP01000163.1"/>
</dbReference>
<keyword evidence="1" id="KW-0560">Oxidoreductase</keyword>
<dbReference type="Gene3D" id="3.40.50.720">
    <property type="entry name" value="NAD(P)-binding Rossmann-like Domain"/>
    <property type="match status" value="1"/>
</dbReference>
<dbReference type="InterPro" id="IPR013149">
    <property type="entry name" value="ADH-like_C"/>
</dbReference>
<dbReference type="SMART" id="SM00829">
    <property type="entry name" value="PKS_ER"/>
    <property type="match status" value="1"/>
</dbReference>
<dbReference type="InterPro" id="IPR002364">
    <property type="entry name" value="Quin_OxRdtase/zeta-crystal_CS"/>
</dbReference>
<dbReference type="SUPFAM" id="SSF50129">
    <property type="entry name" value="GroES-like"/>
    <property type="match status" value="1"/>
</dbReference>
<sequence length="174" mass="18590">MVATSINHIDLVIRKGENFSTIPKEQQPSFPHLLGIDVSGVVGKVGRAVEGLREGDHVVGLNRTGTYAEYITANPIEITKVSEELDLEKIAGFPVVTAAAWSATIKNGQVKANDRVLVHGGAGGVGQMAIQFAKKAGAIVYTTASKRNREYLLSLGADVVIDYQTTDFTADMGY</sequence>
<comment type="caution">
    <text evidence="3">The sequence shown here is derived from an EMBL/GenBank/DDBJ whole genome shotgun (WGS) entry which is preliminary data.</text>
</comment>
<evidence type="ECO:0000259" key="2">
    <source>
        <dbReference type="SMART" id="SM00829"/>
    </source>
</evidence>
<accession>A0ABX3GLW2</accession>
<evidence type="ECO:0000313" key="4">
    <source>
        <dbReference type="Proteomes" id="UP000187158"/>
    </source>
</evidence>